<gene>
    <name evidence="2" type="ORF">Vretimale_1534</name>
</gene>
<protein>
    <submittedName>
        <fullName evidence="2">Uncharacterized protein</fullName>
    </submittedName>
</protein>
<sequence length="134" mass="14527">MANNTKSRKKPSLPPFQNWKPGWPGQVLPSVLLATPSAPTAWLLPRDVPKKQGVRLATQNCTTSGLAGQRRALDDTSGPLQNGATSAVDRQPDARCQNARTTDSRASQIRWQGPITSANFMPPSNWCPACRNPP</sequence>
<evidence type="ECO:0000313" key="2">
    <source>
        <dbReference type="EMBL" id="GIL95579.1"/>
    </source>
</evidence>
<dbReference type="AlphaFoldDB" id="A0A8J4DA44"/>
<accession>A0A8J4DA44</accession>
<name>A0A8J4DA44_9CHLO</name>
<feature type="region of interest" description="Disordered" evidence="1">
    <location>
        <begin position="67"/>
        <end position="108"/>
    </location>
</feature>
<evidence type="ECO:0000313" key="3">
    <source>
        <dbReference type="Proteomes" id="UP000722791"/>
    </source>
</evidence>
<feature type="compositionally biased region" description="Polar residues" evidence="1">
    <location>
        <begin position="98"/>
        <end position="108"/>
    </location>
</feature>
<feature type="compositionally biased region" description="Basic residues" evidence="1">
    <location>
        <begin position="1"/>
        <end position="11"/>
    </location>
</feature>
<dbReference type="EMBL" id="BNCQ01000002">
    <property type="protein sequence ID" value="GIL95579.1"/>
    <property type="molecule type" value="Genomic_DNA"/>
</dbReference>
<comment type="caution">
    <text evidence="2">The sequence shown here is derived from an EMBL/GenBank/DDBJ whole genome shotgun (WGS) entry which is preliminary data.</text>
</comment>
<reference evidence="2" key="1">
    <citation type="journal article" date="2021" name="Proc. Natl. Acad. Sci. U.S.A.">
        <title>Three genomes in the algal genus Volvox reveal the fate of a haploid sex-determining region after a transition to homothallism.</title>
        <authorList>
            <person name="Yamamoto K."/>
            <person name="Hamaji T."/>
            <person name="Kawai-Toyooka H."/>
            <person name="Matsuzaki R."/>
            <person name="Takahashi F."/>
            <person name="Nishimura Y."/>
            <person name="Kawachi M."/>
            <person name="Noguchi H."/>
            <person name="Minakuchi Y."/>
            <person name="Umen J.G."/>
            <person name="Toyoda A."/>
            <person name="Nozaki H."/>
        </authorList>
    </citation>
    <scope>NUCLEOTIDE SEQUENCE</scope>
    <source>
        <strain evidence="2">NIES-3785</strain>
    </source>
</reference>
<feature type="region of interest" description="Disordered" evidence="1">
    <location>
        <begin position="1"/>
        <end position="23"/>
    </location>
</feature>
<evidence type="ECO:0000256" key="1">
    <source>
        <dbReference type="SAM" id="MobiDB-lite"/>
    </source>
</evidence>
<proteinExistence type="predicted"/>
<dbReference type="Proteomes" id="UP000722791">
    <property type="component" value="Unassembled WGS sequence"/>
</dbReference>
<organism evidence="2 3">
    <name type="scientific">Volvox reticuliferus</name>
    <dbReference type="NCBI Taxonomy" id="1737510"/>
    <lineage>
        <taxon>Eukaryota</taxon>
        <taxon>Viridiplantae</taxon>
        <taxon>Chlorophyta</taxon>
        <taxon>core chlorophytes</taxon>
        <taxon>Chlorophyceae</taxon>
        <taxon>CS clade</taxon>
        <taxon>Chlamydomonadales</taxon>
        <taxon>Volvocaceae</taxon>
        <taxon>Volvox</taxon>
    </lineage>
</organism>